<protein>
    <submittedName>
        <fullName evidence="3">Uncharacterized protein</fullName>
    </submittedName>
</protein>
<dbReference type="Gene3D" id="2.130.10.10">
    <property type="entry name" value="YVTN repeat-like/Quinoprotein amine dehydrogenase"/>
    <property type="match status" value="2"/>
</dbReference>
<dbReference type="GO" id="GO:0080008">
    <property type="term" value="C:Cul4-RING E3 ubiquitin ligase complex"/>
    <property type="evidence" value="ECO:0007669"/>
    <property type="project" value="TreeGrafter"/>
</dbReference>
<reference evidence="3" key="1">
    <citation type="submission" date="2015-10" db="EMBL/GenBank/DDBJ databases">
        <authorList>
            <person name="Regsiter A."/>
            <person name="william w."/>
        </authorList>
    </citation>
    <scope>NUCLEOTIDE SEQUENCE</scope>
    <source>
        <strain evidence="3">Montdore</strain>
    </source>
</reference>
<dbReference type="SUPFAM" id="SSF50978">
    <property type="entry name" value="WD40 repeat-like"/>
    <property type="match status" value="1"/>
</dbReference>
<dbReference type="SMART" id="SM00320">
    <property type="entry name" value="WD40"/>
    <property type="match status" value="7"/>
</dbReference>
<keyword evidence="4" id="KW-1185">Reference proteome</keyword>
<feature type="region of interest" description="Disordered" evidence="2">
    <location>
        <begin position="1"/>
        <end position="31"/>
    </location>
</feature>
<accession>A0A292Q2Y5</accession>
<dbReference type="AlphaFoldDB" id="A0A292Q2Y5"/>
<evidence type="ECO:0000256" key="1">
    <source>
        <dbReference type="PROSITE-ProRule" id="PRU00221"/>
    </source>
</evidence>
<feature type="region of interest" description="Disordered" evidence="2">
    <location>
        <begin position="577"/>
        <end position="602"/>
    </location>
</feature>
<dbReference type="PROSITE" id="PS50082">
    <property type="entry name" value="WD_REPEATS_2"/>
    <property type="match status" value="2"/>
</dbReference>
<dbReference type="GO" id="GO:0043161">
    <property type="term" value="P:proteasome-mediated ubiquitin-dependent protein catabolic process"/>
    <property type="evidence" value="ECO:0007669"/>
    <property type="project" value="TreeGrafter"/>
</dbReference>
<sequence length="602" mass="67180">MEHRPSNLYPESEEAESGPEQGTDEEGEEGVIGGTSLEQAQLAYIFTGNSPMRLGQLIFTSGAGGSFSRCQQRRAGLRGEEDIDPVPNPEGQRLMKSGEFGSVRFSIDTDDFTKRPSRESKGDSVGVRSESVPSTSLSKLLLQRELGCYTGGRERRLNQLVAQSMVPSTNADFIVHYDNRSYSGQFSEDGNFFYSCSQDFRVRMYDTSNPYQWKYYKTVDYIDGRWTITDATLSPDNRHLAYSSITARVCLASTAPEDDGVHPLDFSNGRHRNRNAMDPRYGIWSIRFSGDGREIVAGANDCCLYVYDIETLTPVLRLEGHKEDVNAVCYGDRASPHIVYSGSDDATVKVWDRRSMADGREVGVFVGHTEGLTYVDSKGDGRYVLSNGKDQTMKLWDVRKMIDKKESDSMAPRNYGTGFDYRRDRYGEPSTKHPYDCSLVTYRGHSVLKTLIRCHFSPPTSTGSRYVYTGSADGKAKIYNIDATEVATIDVHAATIGSRPMDPDLIHRSYYYSGSGTTAWRTCVRDVSWHPSAPALATTSWNGFGLSTGTVTLHSWNSTGGKPKIYNAKLQTDLFENDLGYSEEDEEESEYAETESGQSEDY</sequence>
<dbReference type="PANTHER" id="PTHR19847">
    <property type="entry name" value="DDB1- AND CUL4-ASSOCIATED FACTOR 11"/>
    <property type="match status" value="1"/>
</dbReference>
<gene>
    <name evidence="3" type="ORF">GSTUAT00002773001</name>
</gene>
<dbReference type="PANTHER" id="PTHR19847:SF7">
    <property type="entry name" value="DDB1- AND CUL4-ASSOCIATED FACTOR 11"/>
    <property type="match status" value="1"/>
</dbReference>
<dbReference type="InterPro" id="IPR015943">
    <property type="entry name" value="WD40/YVTN_repeat-like_dom_sf"/>
</dbReference>
<feature type="region of interest" description="Disordered" evidence="2">
    <location>
        <begin position="111"/>
        <end position="131"/>
    </location>
</feature>
<name>A0A292Q2Y5_9PEZI</name>
<feature type="repeat" description="WD" evidence="1">
    <location>
        <begin position="318"/>
        <end position="352"/>
    </location>
</feature>
<dbReference type="InterPro" id="IPR051859">
    <property type="entry name" value="DCAF"/>
</dbReference>
<evidence type="ECO:0000313" key="3">
    <source>
        <dbReference type="EMBL" id="CUS13093.1"/>
    </source>
</evidence>
<dbReference type="Pfam" id="PF00400">
    <property type="entry name" value="WD40"/>
    <property type="match status" value="4"/>
</dbReference>
<feature type="compositionally biased region" description="Acidic residues" evidence="2">
    <location>
        <begin position="11"/>
        <end position="29"/>
    </location>
</feature>
<dbReference type="EMBL" id="LN890978">
    <property type="protein sequence ID" value="CUS13093.1"/>
    <property type="molecule type" value="Genomic_DNA"/>
</dbReference>
<organism evidence="3 4">
    <name type="scientific">Tuber aestivum</name>
    <name type="common">summer truffle</name>
    <dbReference type="NCBI Taxonomy" id="59557"/>
    <lineage>
        <taxon>Eukaryota</taxon>
        <taxon>Fungi</taxon>
        <taxon>Dikarya</taxon>
        <taxon>Ascomycota</taxon>
        <taxon>Pezizomycotina</taxon>
        <taxon>Pezizomycetes</taxon>
        <taxon>Pezizales</taxon>
        <taxon>Tuberaceae</taxon>
        <taxon>Tuber</taxon>
    </lineage>
</organism>
<evidence type="ECO:0000313" key="4">
    <source>
        <dbReference type="Proteomes" id="UP001412239"/>
    </source>
</evidence>
<proteinExistence type="predicted"/>
<dbReference type="InterPro" id="IPR036322">
    <property type="entry name" value="WD40_repeat_dom_sf"/>
</dbReference>
<dbReference type="InterPro" id="IPR001680">
    <property type="entry name" value="WD40_rpt"/>
</dbReference>
<feature type="compositionally biased region" description="Basic and acidic residues" evidence="2">
    <location>
        <begin position="111"/>
        <end position="122"/>
    </location>
</feature>
<feature type="region of interest" description="Disordered" evidence="2">
    <location>
        <begin position="73"/>
        <end position="95"/>
    </location>
</feature>
<dbReference type="FunFam" id="2.130.10.10:FF:000557">
    <property type="entry name" value="WD repeat protein"/>
    <property type="match status" value="1"/>
</dbReference>
<feature type="repeat" description="WD" evidence="1">
    <location>
        <begin position="365"/>
        <end position="399"/>
    </location>
</feature>
<feature type="compositionally biased region" description="Acidic residues" evidence="2">
    <location>
        <begin position="581"/>
        <end position="602"/>
    </location>
</feature>
<dbReference type="PROSITE" id="PS50294">
    <property type="entry name" value="WD_REPEATS_REGION"/>
    <property type="match status" value="2"/>
</dbReference>
<keyword evidence="1" id="KW-0853">WD repeat</keyword>
<dbReference type="Proteomes" id="UP001412239">
    <property type="component" value="Unassembled WGS sequence"/>
</dbReference>
<evidence type="ECO:0000256" key="2">
    <source>
        <dbReference type="SAM" id="MobiDB-lite"/>
    </source>
</evidence>